<evidence type="ECO:0000256" key="2">
    <source>
        <dbReference type="ARBA" id="ARBA00022525"/>
    </source>
</evidence>
<dbReference type="InterPro" id="IPR001820">
    <property type="entry name" value="TIMP"/>
</dbReference>
<keyword evidence="3" id="KW-1133">Transmembrane helix</keyword>
<sequence>MDRNKSHTNHISLVISVLESRFGQSALQSGGVIVMKRILLVMFSILFVVTGIVSYPANRASACSCVGGSAKDKLERSTVVFEGKVIKKGKTRQSQFGGLREYTFDVDKAWKGVQSSKVTIYSYDGSEASCGLQFNKGQSYLVYSYLDKDNSLQTNYCSGNIPISQAGDEINQLGLGTTVNKNAEIQTESNQGPSYIVVVSVGIIIMLTITIFGIWRIKKRNKFS</sequence>
<dbReference type="GO" id="GO:0008191">
    <property type="term" value="F:metalloendopeptidase inhibitor activity"/>
    <property type="evidence" value="ECO:0007669"/>
    <property type="project" value="InterPro"/>
</dbReference>
<name>A0A494YCH1_9BACL</name>
<proteinExistence type="predicted"/>
<dbReference type="Gene3D" id="2.40.50.120">
    <property type="match status" value="1"/>
</dbReference>
<dbReference type="SUPFAM" id="SSF50242">
    <property type="entry name" value="TIMP-like"/>
    <property type="match status" value="1"/>
</dbReference>
<evidence type="ECO:0000256" key="1">
    <source>
        <dbReference type="ARBA" id="ARBA00004613"/>
    </source>
</evidence>
<dbReference type="GO" id="GO:0031012">
    <property type="term" value="C:extracellular matrix"/>
    <property type="evidence" value="ECO:0007669"/>
    <property type="project" value="TreeGrafter"/>
</dbReference>
<evidence type="ECO:0000313" key="4">
    <source>
        <dbReference type="EMBL" id="RKP57981.1"/>
    </source>
</evidence>
<comment type="subcellular location">
    <subcellularLocation>
        <location evidence="1">Secreted</location>
    </subcellularLocation>
</comment>
<dbReference type="AlphaFoldDB" id="A0A494YCH1"/>
<organism evidence="4 5">
    <name type="scientific">Cohnella endophytica</name>
    <dbReference type="NCBI Taxonomy" id="2419778"/>
    <lineage>
        <taxon>Bacteria</taxon>
        <taxon>Bacillati</taxon>
        <taxon>Bacillota</taxon>
        <taxon>Bacilli</taxon>
        <taxon>Bacillales</taxon>
        <taxon>Paenibacillaceae</taxon>
        <taxon>Cohnella</taxon>
    </lineage>
</organism>
<keyword evidence="5" id="KW-1185">Reference proteome</keyword>
<keyword evidence="3" id="KW-0812">Transmembrane</keyword>
<comment type="caution">
    <text evidence="4">The sequence shown here is derived from an EMBL/GenBank/DDBJ whole genome shotgun (WGS) entry which is preliminary data.</text>
</comment>
<dbReference type="EMBL" id="RBZM01000001">
    <property type="protein sequence ID" value="RKP57981.1"/>
    <property type="molecule type" value="Genomic_DNA"/>
</dbReference>
<dbReference type="GO" id="GO:0051045">
    <property type="term" value="P:negative regulation of membrane protein ectodomain proteolysis"/>
    <property type="evidence" value="ECO:0007669"/>
    <property type="project" value="TreeGrafter"/>
</dbReference>
<dbReference type="Proteomes" id="UP000282076">
    <property type="component" value="Unassembled WGS sequence"/>
</dbReference>
<accession>A0A494YCH1</accession>
<dbReference type="PANTHER" id="PTHR11844">
    <property type="entry name" value="METALLOPROTEASE INHIBITOR"/>
    <property type="match status" value="1"/>
</dbReference>
<dbReference type="GO" id="GO:0005615">
    <property type="term" value="C:extracellular space"/>
    <property type="evidence" value="ECO:0007669"/>
    <property type="project" value="TreeGrafter"/>
</dbReference>
<feature type="transmembrane region" description="Helical" evidence="3">
    <location>
        <begin position="38"/>
        <end position="57"/>
    </location>
</feature>
<feature type="transmembrane region" description="Helical" evidence="3">
    <location>
        <begin position="195"/>
        <end position="215"/>
    </location>
</feature>
<dbReference type="Pfam" id="PF00965">
    <property type="entry name" value="TIMP"/>
    <property type="match status" value="1"/>
</dbReference>
<dbReference type="PANTHER" id="PTHR11844:SF33">
    <property type="entry name" value="TISSUE INHIBITOR OF METALLOPROTEINASE"/>
    <property type="match status" value="1"/>
</dbReference>
<evidence type="ECO:0008006" key="6">
    <source>
        <dbReference type="Google" id="ProtNLM"/>
    </source>
</evidence>
<gene>
    <name evidence="4" type="ORF">D7Z26_00240</name>
</gene>
<dbReference type="InterPro" id="IPR008993">
    <property type="entry name" value="TIMP-like_OB-fold"/>
</dbReference>
<dbReference type="GO" id="GO:0002020">
    <property type="term" value="F:protease binding"/>
    <property type="evidence" value="ECO:0007669"/>
    <property type="project" value="TreeGrafter"/>
</dbReference>
<keyword evidence="3" id="KW-0472">Membrane</keyword>
<protein>
    <recommendedName>
        <fullName evidence="6">Tissue inhibitor of metalloproteinase</fullName>
    </recommendedName>
</protein>
<evidence type="ECO:0000256" key="3">
    <source>
        <dbReference type="SAM" id="Phobius"/>
    </source>
</evidence>
<reference evidence="4 5" key="1">
    <citation type="submission" date="2018-10" db="EMBL/GenBank/DDBJ databases">
        <title>Cohnella sp. M2MS4P-1, whole genome shotgun sequence.</title>
        <authorList>
            <person name="Tuo L."/>
        </authorList>
    </citation>
    <scope>NUCLEOTIDE SEQUENCE [LARGE SCALE GENOMIC DNA]</scope>
    <source>
        <strain evidence="4 5">M2MS4P-1</strain>
    </source>
</reference>
<evidence type="ECO:0000313" key="5">
    <source>
        <dbReference type="Proteomes" id="UP000282076"/>
    </source>
</evidence>
<keyword evidence="2" id="KW-0964">Secreted</keyword>